<dbReference type="OrthoDB" id="2049545at2"/>
<name>A0A1H9WU69_BUTFI</name>
<keyword evidence="2" id="KW-0732">Signal</keyword>
<evidence type="ECO:0000313" key="4">
    <source>
        <dbReference type="Proteomes" id="UP000182584"/>
    </source>
</evidence>
<feature type="region of interest" description="Disordered" evidence="1">
    <location>
        <begin position="113"/>
        <end position="195"/>
    </location>
</feature>
<proteinExistence type="predicted"/>
<feature type="signal peptide" evidence="2">
    <location>
        <begin position="1"/>
        <end position="25"/>
    </location>
</feature>
<feature type="compositionally biased region" description="Low complexity" evidence="1">
    <location>
        <begin position="165"/>
        <end position="176"/>
    </location>
</feature>
<evidence type="ECO:0008006" key="5">
    <source>
        <dbReference type="Google" id="ProtNLM"/>
    </source>
</evidence>
<feature type="compositionally biased region" description="Acidic residues" evidence="1">
    <location>
        <begin position="136"/>
        <end position="146"/>
    </location>
</feature>
<reference evidence="3 4" key="1">
    <citation type="submission" date="2016-10" db="EMBL/GenBank/DDBJ databases">
        <authorList>
            <person name="de Groot N.N."/>
        </authorList>
    </citation>
    <scope>NUCLEOTIDE SEQUENCE [LARGE SCALE GENOMIC DNA]</scope>
    <source>
        <strain evidence="3 4">AR40</strain>
    </source>
</reference>
<feature type="compositionally biased region" description="Polar residues" evidence="1">
    <location>
        <begin position="116"/>
        <end position="135"/>
    </location>
</feature>
<sequence>MKRLLSKISLIIIIPSVSLFISACATDDTIPISKEENKQEYDQVTTYAAELLMKYSYNVVDDLTYVAIKNSDKGPYYDEKKTLDTTNAFADMAIEAGEGQTTEVVDAGNTEVIESGTDNTDQPGNDIDTSVSGDDNTSDGIEDDNINTDGSTDVSGDQGTDDGSDSAAASGTDQGDNGPNTQSTVETVNADDDLSDLDSELGGLKLSFNGYSVMNAYPSSSAQGGVVAGDGEKILVLNFGLSNPTSSAISLNILNRNATFKVSVNGQNVGYTKVTMLINDLSSYVGTVSAGSEEQLVLLVVIPSSQASSISDITVTAAINGKTYTIKLE</sequence>
<organism evidence="3 4">
    <name type="scientific">Butyrivibrio fibrisolvens</name>
    <dbReference type="NCBI Taxonomy" id="831"/>
    <lineage>
        <taxon>Bacteria</taxon>
        <taxon>Bacillati</taxon>
        <taxon>Bacillota</taxon>
        <taxon>Clostridia</taxon>
        <taxon>Lachnospirales</taxon>
        <taxon>Lachnospiraceae</taxon>
        <taxon>Butyrivibrio</taxon>
    </lineage>
</organism>
<dbReference type="EMBL" id="FOGJ01000034">
    <property type="protein sequence ID" value="SES37395.1"/>
    <property type="molecule type" value="Genomic_DNA"/>
</dbReference>
<dbReference type="Proteomes" id="UP000182584">
    <property type="component" value="Unassembled WGS sequence"/>
</dbReference>
<evidence type="ECO:0000256" key="2">
    <source>
        <dbReference type="SAM" id="SignalP"/>
    </source>
</evidence>
<dbReference type="AlphaFoldDB" id="A0A1H9WU69"/>
<gene>
    <name evidence="3" type="ORF">SAMN04487884_13431</name>
</gene>
<dbReference type="RefSeq" id="WP_074758592.1">
    <property type="nucleotide sequence ID" value="NZ_FOGJ01000034.1"/>
</dbReference>
<evidence type="ECO:0000313" key="3">
    <source>
        <dbReference type="EMBL" id="SES37395.1"/>
    </source>
</evidence>
<feature type="chain" id="PRO_5010180127" description="DUF5067 domain-containing protein" evidence="2">
    <location>
        <begin position="26"/>
        <end position="329"/>
    </location>
</feature>
<feature type="compositionally biased region" description="Low complexity" evidence="1">
    <location>
        <begin position="148"/>
        <end position="158"/>
    </location>
</feature>
<accession>A0A1H9WU69</accession>
<evidence type="ECO:0000256" key="1">
    <source>
        <dbReference type="SAM" id="MobiDB-lite"/>
    </source>
</evidence>
<dbReference type="PROSITE" id="PS51257">
    <property type="entry name" value="PROKAR_LIPOPROTEIN"/>
    <property type="match status" value="1"/>
</dbReference>
<feature type="compositionally biased region" description="Polar residues" evidence="1">
    <location>
        <begin position="177"/>
        <end position="187"/>
    </location>
</feature>
<protein>
    <recommendedName>
        <fullName evidence="5">DUF5067 domain-containing protein</fullName>
    </recommendedName>
</protein>